<comment type="caution">
    <text evidence="2">The sequence shown here is derived from an EMBL/GenBank/DDBJ whole genome shotgun (WGS) entry which is preliminary data.</text>
</comment>
<keyword evidence="1" id="KW-0808">Transferase</keyword>
<gene>
    <name evidence="2" type="ORF">KCG35_00975</name>
</gene>
<dbReference type="PANTHER" id="PTHR32385">
    <property type="entry name" value="MANNOSYL PHOSPHORYLINOSITOL CERAMIDE SYNTHASE"/>
    <property type="match status" value="1"/>
</dbReference>
<sequence length="1063" mass="120292">MDIKIEDHNLIDFSKIQWLQRYGLPKGLPPNTYIDWKTVNGSVEEERRQKRKGNGKLVGDTSDFKVWHIANPSVIFSTEATNAFLRALKNKKLDASDWAHMITAQIRGENTQTFSQYFSDQLLYSAQLAYRSTHVNYEQGELTQRDVSTIERFLNGDKAIEAFIPHLPSRTNVPALTSKNHLLITDKQTGVYIWHFANGPKQGVRGGFTSKNDALSWYKEWVINKGIRQSAHNKGEVYHYYDANFDKSFVFSVSDFMHPNEPFPGANNGWIKQKLTETVQKLKLHTLRNGKKYGREMSDQFFKAARADIDSQFKQRNEQFAEDLRYWFDFVSSFTGIIGVGTSGKLAKVLDFTVILGGVGVGGVTIANADNPSEKLEGIGAIIEATADTLEATSVGDRLSRKTTAIGNLFKGTSSTVRQRISMNKNLSQPIPIVLPSKVSENLQSELNQIWDTPQVETTYNAKKLNVTKENNQLETILYQGKAYGRFPNGYWFDFKFDMPKTKQQVHPETTVNNHNSRNDDTSLSIEASSLLRSYHEVKLNTDNLNQPEANGIISYETKKLIQVNNKLYEVKASPEGSEWAWEIIVANGGQGLSLPVKYVNHKWQLFYSAQRIKDIFVAQTIDQKVASHFNLNDGNQVNWNRTNDLLENSPVLAGETKNLTIDTNSIFEGYPSQLRNKPIPRNLHRIWFGKPLSSEQAELLLNDSNHMRQALANDIKVILYTNNKNRSIAKIKQVAEEKGYSNDIVRNIRVIDLSEFFTELKTHIGNNAATRLESAIQREINGPYRSYATAADIMRFCALYRYGGIYADFDVTPKDQGDYTKLFSQSGNSEGLPGVFFGERLSQGLILDVHLIGAQRGHPFIESYLTQITRKFSIEFIISSLNKMKSNAKKVAEGQPSEVEELTTSEKRAVEAFNAVFDGKRSSSEGILREKILQSQSISVKNNDPYATLLQQIRGFVFDTANNATSLPSPLSNTQERDNRIISHLANLNSVRLIENIIKEQFLDKFEKTKNELKTDDQLRKKLAEIYSKAGINFDESLEGKLEFNWSKQRGGRRASTGAITN</sequence>
<reference evidence="2 3" key="1">
    <citation type="submission" date="2021-04" db="EMBL/GenBank/DDBJ databases">
        <authorList>
            <person name="Pira H."/>
            <person name="Risdian C."/>
            <person name="Wink J."/>
        </authorList>
    </citation>
    <scope>NUCLEOTIDE SEQUENCE [LARGE SCALE GENOMIC DNA]</scope>
    <source>
        <strain evidence="2 3">WH53</strain>
    </source>
</reference>
<dbReference type="Gene3D" id="3.90.550.20">
    <property type="match status" value="1"/>
</dbReference>
<dbReference type="Pfam" id="PF04488">
    <property type="entry name" value="Gly_transf_sug"/>
    <property type="match status" value="1"/>
</dbReference>
<dbReference type="InterPro" id="IPR029044">
    <property type="entry name" value="Nucleotide-diphossugar_trans"/>
</dbReference>
<name>A0ABS5Z785_9GAMM</name>
<dbReference type="Proteomes" id="UP000690515">
    <property type="component" value="Unassembled WGS sequence"/>
</dbReference>
<keyword evidence="3" id="KW-1185">Reference proteome</keyword>
<evidence type="ECO:0000313" key="3">
    <source>
        <dbReference type="Proteomes" id="UP000690515"/>
    </source>
</evidence>
<dbReference type="SUPFAM" id="SSF53448">
    <property type="entry name" value="Nucleotide-diphospho-sugar transferases"/>
    <property type="match status" value="1"/>
</dbReference>
<proteinExistence type="predicted"/>
<organism evidence="2 3">
    <name type="scientific">Zooshikella harenae</name>
    <dbReference type="NCBI Taxonomy" id="2827238"/>
    <lineage>
        <taxon>Bacteria</taxon>
        <taxon>Pseudomonadati</taxon>
        <taxon>Pseudomonadota</taxon>
        <taxon>Gammaproteobacteria</taxon>
        <taxon>Oceanospirillales</taxon>
        <taxon>Zooshikellaceae</taxon>
        <taxon>Zooshikella</taxon>
    </lineage>
</organism>
<dbReference type="InterPro" id="IPR051706">
    <property type="entry name" value="Glycosyltransferase_domain"/>
</dbReference>
<evidence type="ECO:0000313" key="2">
    <source>
        <dbReference type="EMBL" id="MBU2709623.1"/>
    </source>
</evidence>
<protein>
    <submittedName>
        <fullName evidence="2">Uncharacterized protein</fullName>
    </submittedName>
</protein>
<accession>A0ABS5Z785</accession>
<dbReference type="RefSeq" id="WP_215817793.1">
    <property type="nucleotide sequence ID" value="NZ_JAGSOY010000002.1"/>
</dbReference>
<evidence type="ECO:0000256" key="1">
    <source>
        <dbReference type="ARBA" id="ARBA00022679"/>
    </source>
</evidence>
<dbReference type="PANTHER" id="PTHR32385:SF15">
    <property type="entry name" value="INOSITOL PHOSPHOCERAMIDE MANNOSYLTRANSFERASE 1"/>
    <property type="match status" value="1"/>
</dbReference>
<dbReference type="EMBL" id="JAGSOY010000002">
    <property type="protein sequence ID" value="MBU2709623.1"/>
    <property type="molecule type" value="Genomic_DNA"/>
</dbReference>
<dbReference type="InterPro" id="IPR007577">
    <property type="entry name" value="GlycoTrfase_DXD_sugar-bd_CS"/>
</dbReference>